<gene>
    <name evidence="1" type="ORF">AYI70_g6586</name>
</gene>
<sequence>MFPAAPGCP</sequence>
<accession>A0A1R1XPF0</accession>
<dbReference type="EMBL" id="LSSN01002332">
    <property type="protein sequence ID" value="OMJ16455.1"/>
    <property type="molecule type" value="Genomic_DNA"/>
</dbReference>
<dbReference type="Proteomes" id="UP000187283">
    <property type="component" value="Unassembled WGS sequence"/>
</dbReference>
<feature type="non-terminal residue" evidence="1">
    <location>
        <position position="9"/>
    </location>
</feature>
<comment type="caution">
    <text evidence="1">The sequence shown here is derived from an EMBL/GenBank/DDBJ whole genome shotgun (WGS) entry which is preliminary data.</text>
</comment>
<reference evidence="1 2" key="1">
    <citation type="submission" date="2017-01" db="EMBL/GenBank/DDBJ databases">
        <authorList>
            <person name="Mah S.A."/>
            <person name="Swanson W.J."/>
            <person name="Moy G.W."/>
            <person name="Vacquier V.D."/>
        </authorList>
    </citation>
    <scope>NUCLEOTIDE SEQUENCE [LARGE SCALE GENOMIC DNA]</scope>
    <source>
        <strain evidence="1 2">GSMNP</strain>
    </source>
</reference>
<keyword evidence="2" id="KW-1185">Reference proteome</keyword>
<protein>
    <submittedName>
        <fullName evidence="1">Uncharacterized protein</fullName>
    </submittedName>
</protein>
<name>A0A1R1XPF0_9FUNG</name>
<proteinExistence type="predicted"/>
<evidence type="ECO:0000313" key="1">
    <source>
        <dbReference type="EMBL" id="OMJ16455.1"/>
    </source>
</evidence>
<evidence type="ECO:0000313" key="2">
    <source>
        <dbReference type="Proteomes" id="UP000187283"/>
    </source>
</evidence>
<organism evidence="1 2">
    <name type="scientific">Smittium culicis</name>
    <dbReference type="NCBI Taxonomy" id="133412"/>
    <lineage>
        <taxon>Eukaryota</taxon>
        <taxon>Fungi</taxon>
        <taxon>Fungi incertae sedis</taxon>
        <taxon>Zoopagomycota</taxon>
        <taxon>Kickxellomycotina</taxon>
        <taxon>Harpellomycetes</taxon>
        <taxon>Harpellales</taxon>
        <taxon>Legeriomycetaceae</taxon>
        <taxon>Smittium</taxon>
    </lineage>
</organism>